<keyword evidence="2 5" id="KW-0812">Transmembrane</keyword>
<evidence type="ECO:0000256" key="2">
    <source>
        <dbReference type="ARBA" id="ARBA00022692"/>
    </source>
</evidence>
<protein>
    <submittedName>
        <fullName evidence="7">NINE protein</fullName>
    </submittedName>
</protein>
<gene>
    <name evidence="7" type="ORF">EI427_11720</name>
</gene>
<accession>A0A3S9P3T5</accession>
<dbReference type="PANTHER" id="PTHR21016">
    <property type="entry name" value="BETA-AMYLOID BINDING PROTEIN-RELATED"/>
    <property type="match status" value="1"/>
</dbReference>
<feature type="transmembrane region" description="Helical" evidence="5">
    <location>
        <begin position="31"/>
        <end position="51"/>
    </location>
</feature>
<proteinExistence type="predicted"/>
<dbReference type="InterPro" id="IPR007829">
    <property type="entry name" value="TM2"/>
</dbReference>
<dbReference type="AlphaFoldDB" id="A0A3S9P3T5"/>
<dbReference type="PANTHER" id="PTHR21016:SF25">
    <property type="entry name" value="TM2 DOMAIN-CONTAINING PROTEIN DDB_G0277895-RELATED"/>
    <property type="match status" value="1"/>
</dbReference>
<dbReference type="OrthoDB" id="9816361at2"/>
<reference evidence="7 8" key="1">
    <citation type="submission" date="2018-12" db="EMBL/GenBank/DDBJ databases">
        <title>Flammeovirga pectinis sp. nov., isolated from the gut of the Korean scallop, Patinopecten yessoensis.</title>
        <authorList>
            <person name="Bae J.-W."/>
            <person name="Jeong Y.-S."/>
            <person name="Kang W."/>
        </authorList>
    </citation>
    <scope>NUCLEOTIDE SEQUENCE [LARGE SCALE GENOMIC DNA]</scope>
    <source>
        <strain evidence="7 8">L12M1</strain>
    </source>
</reference>
<evidence type="ECO:0000256" key="5">
    <source>
        <dbReference type="SAM" id="Phobius"/>
    </source>
</evidence>
<comment type="subcellular location">
    <subcellularLocation>
        <location evidence="1">Membrane</location>
        <topology evidence="1">Multi-pass membrane protein</topology>
    </subcellularLocation>
</comment>
<evidence type="ECO:0000313" key="7">
    <source>
        <dbReference type="EMBL" id="AZQ62879.1"/>
    </source>
</evidence>
<evidence type="ECO:0000259" key="6">
    <source>
        <dbReference type="Pfam" id="PF05154"/>
    </source>
</evidence>
<evidence type="ECO:0000313" key="8">
    <source>
        <dbReference type="Proteomes" id="UP000267268"/>
    </source>
</evidence>
<organism evidence="7 8">
    <name type="scientific">Flammeovirga pectinis</name>
    <dbReference type="NCBI Taxonomy" id="2494373"/>
    <lineage>
        <taxon>Bacteria</taxon>
        <taxon>Pseudomonadati</taxon>
        <taxon>Bacteroidota</taxon>
        <taxon>Cytophagia</taxon>
        <taxon>Cytophagales</taxon>
        <taxon>Flammeovirgaceae</taxon>
        <taxon>Flammeovirga</taxon>
    </lineage>
</organism>
<dbReference type="Pfam" id="PF05154">
    <property type="entry name" value="TM2"/>
    <property type="match status" value="1"/>
</dbReference>
<feature type="transmembrane region" description="Helical" evidence="5">
    <location>
        <begin position="6"/>
        <end position="24"/>
    </location>
</feature>
<name>A0A3S9P3T5_9BACT</name>
<dbReference type="InterPro" id="IPR050932">
    <property type="entry name" value="TM2D1-3-like"/>
</dbReference>
<dbReference type="GO" id="GO:0016020">
    <property type="term" value="C:membrane"/>
    <property type="evidence" value="ECO:0007669"/>
    <property type="project" value="UniProtKB-SubCell"/>
</dbReference>
<dbReference type="KEGG" id="fll:EI427_11720"/>
<evidence type="ECO:0000256" key="3">
    <source>
        <dbReference type="ARBA" id="ARBA00022989"/>
    </source>
</evidence>
<evidence type="ECO:0000256" key="1">
    <source>
        <dbReference type="ARBA" id="ARBA00004141"/>
    </source>
</evidence>
<dbReference type="Proteomes" id="UP000267268">
    <property type="component" value="Chromosome 1"/>
</dbReference>
<keyword evidence="3 5" id="KW-1133">Transmembrane helix</keyword>
<feature type="domain" description="TM2" evidence="6">
    <location>
        <begin position="2"/>
        <end position="49"/>
    </location>
</feature>
<evidence type="ECO:0000256" key="4">
    <source>
        <dbReference type="ARBA" id="ARBA00023136"/>
    </source>
</evidence>
<keyword evidence="8" id="KW-1185">Reference proteome</keyword>
<sequence>MKSTLVAYLLWFFVGVLGIHRFYLGKTTSGIVYLLTGGVFGIGWIIDLFLVGGMVDEANYKAGNIAAMEKMLYEDK</sequence>
<keyword evidence="4 5" id="KW-0472">Membrane</keyword>
<dbReference type="EMBL" id="CP034562">
    <property type="protein sequence ID" value="AZQ62879.1"/>
    <property type="molecule type" value="Genomic_DNA"/>
</dbReference>
<dbReference type="RefSeq" id="WP_126614822.1">
    <property type="nucleotide sequence ID" value="NZ_CP034562.1"/>
</dbReference>